<dbReference type="EMBL" id="SWBR01000002">
    <property type="protein sequence ID" value="TKC10823.1"/>
    <property type="molecule type" value="Genomic_DNA"/>
</dbReference>
<name>A0A4U1CST4_9SPHI</name>
<dbReference type="RefSeq" id="WP_136841036.1">
    <property type="nucleotide sequence ID" value="NZ_SWBR01000002.1"/>
</dbReference>
<sequence length="120" mass="14016">MKKIILIGMVLIIGIGCKTKYKYPKFDYNNGPNPCINAFKDKVFFSILQESYKGTDAIKEIKKRDVGNPYDGIYDPVLFKKIDSIRKDFVKKMPPASLCIECTKEQNLWHRHYIFMLVMN</sequence>
<dbReference type="OrthoDB" id="1369745at2"/>
<organism evidence="1 2">
    <name type="scientific">Pedobacter polaris</name>
    <dbReference type="NCBI Taxonomy" id="2571273"/>
    <lineage>
        <taxon>Bacteria</taxon>
        <taxon>Pseudomonadati</taxon>
        <taxon>Bacteroidota</taxon>
        <taxon>Sphingobacteriia</taxon>
        <taxon>Sphingobacteriales</taxon>
        <taxon>Sphingobacteriaceae</taxon>
        <taxon>Pedobacter</taxon>
    </lineage>
</organism>
<dbReference type="PROSITE" id="PS51257">
    <property type="entry name" value="PROKAR_LIPOPROTEIN"/>
    <property type="match status" value="1"/>
</dbReference>
<accession>A0A4U1CST4</accession>
<dbReference type="AlphaFoldDB" id="A0A4U1CST4"/>
<reference evidence="1 2" key="1">
    <citation type="submission" date="2019-04" db="EMBL/GenBank/DDBJ databases">
        <title>Pedobacter sp. RP-3-22 sp. nov., isolated from Arctic soil.</title>
        <authorList>
            <person name="Dahal R.H."/>
            <person name="Kim D.-U."/>
        </authorList>
    </citation>
    <scope>NUCLEOTIDE SEQUENCE [LARGE SCALE GENOMIC DNA]</scope>
    <source>
        <strain evidence="1 2">RP-3-22</strain>
    </source>
</reference>
<evidence type="ECO:0000313" key="2">
    <source>
        <dbReference type="Proteomes" id="UP000309488"/>
    </source>
</evidence>
<keyword evidence="2" id="KW-1185">Reference proteome</keyword>
<dbReference type="Proteomes" id="UP000309488">
    <property type="component" value="Unassembled WGS sequence"/>
</dbReference>
<protein>
    <submittedName>
        <fullName evidence="1">Uncharacterized protein</fullName>
    </submittedName>
</protein>
<evidence type="ECO:0000313" key="1">
    <source>
        <dbReference type="EMBL" id="TKC10823.1"/>
    </source>
</evidence>
<gene>
    <name evidence="1" type="ORF">FA048_11680</name>
</gene>
<comment type="caution">
    <text evidence="1">The sequence shown here is derived from an EMBL/GenBank/DDBJ whole genome shotgun (WGS) entry which is preliminary data.</text>
</comment>
<proteinExistence type="predicted"/>